<dbReference type="Proteomes" id="UP000095285">
    <property type="component" value="Unassembled WGS sequence"/>
</dbReference>
<name>A0A1I7V7V9_LOALO</name>
<organism evidence="1 2">
    <name type="scientific">Loa loa</name>
    <name type="common">Eye worm</name>
    <name type="synonym">Filaria loa</name>
    <dbReference type="NCBI Taxonomy" id="7209"/>
    <lineage>
        <taxon>Eukaryota</taxon>
        <taxon>Metazoa</taxon>
        <taxon>Ecdysozoa</taxon>
        <taxon>Nematoda</taxon>
        <taxon>Chromadorea</taxon>
        <taxon>Rhabditida</taxon>
        <taxon>Spirurina</taxon>
        <taxon>Spiruromorpha</taxon>
        <taxon>Filarioidea</taxon>
        <taxon>Onchocercidae</taxon>
        <taxon>Loa</taxon>
    </lineage>
</organism>
<evidence type="ECO:0000313" key="2">
    <source>
        <dbReference type="WBParaSite" id="EN70_10830"/>
    </source>
</evidence>
<protein>
    <submittedName>
        <fullName evidence="2">Disease resistance protein</fullName>
    </submittedName>
</protein>
<keyword evidence="1" id="KW-1185">Reference proteome</keyword>
<reference evidence="2" key="2">
    <citation type="submission" date="2016-11" db="UniProtKB">
        <authorList>
            <consortium name="WormBaseParasite"/>
        </authorList>
    </citation>
    <scope>IDENTIFICATION</scope>
</reference>
<evidence type="ECO:0000313" key="1">
    <source>
        <dbReference type="Proteomes" id="UP000095285"/>
    </source>
</evidence>
<proteinExistence type="predicted"/>
<dbReference type="AlphaFoldDB" id="A0A1I7V7V9"/>
<accession>A0A1I7V7V9</accession>
<sequence>MDVRCRAWCDQLATKLESEVEKRNINVNESRKGSSLFCLITRNLQYLRNTVGKAIEKAIELRGKDCPEGLSYERTMEWLKRQKSDNEKQVIVLDGIIFKADALDIRWKELLHSANDDKWEDKVAFYDYLYEEDCLFDKGTMICCERASLLTKLNRISGT</sequence>
<reference evidence="1" key="1">
    <citation type="submission" date="2012-04" db="EMBL/GenBank/DDBJ databases">
        <title>The Genome Sequence of Loa loa.</title>
        <authorList>
            <consortium name="The Broad Institute Genome Sequencing Platform"/>
            <consortium name="Broad Institute Genome Sequencing Center for Infectious Disease"/>
            <person name="Nutman T.B."/>
            <person name="Fink D.L."/>
            <person name="Russ C."/>
            <person name="Young S."/>
            <person name="Zeng Q."/>
            <person name="Gargeya S."/>
            <person name="Alvarado L."/>
            <person name="Berlin A."/>
            <person name="Chapman S.B."/>
            <person name="Chen Z."/>
            <person name="Freedman E."/>
            <person name="Gellesch M."/>
            <person name="Goldberg J."/>
            <person name="Griggs A."/>
            <person name="Gujja S."/>
            <person name="Heilman E.R."/>
            <person name="Heiman D."/>
            <person name="Howarth C."/>
            <person name="Mehta T."/>
            <person name="Neiman D."/>
            <person name="Pearson M."/>
            <person name="Roberts A."/>
            <person name="Saif S."/>
            <person name="Shea T."/>
            <person name="Shenoy N."/>
            <person name="Sisk P."/>
            <person name="Stolte C."/>
            <person name="Sykes S."/>
            <person name="White J."/>
            <person name="Yandava C."/>
            <person name="Haas B."/>
            <person name="Henn M.R."/>
            <person name="Nusbaum C."/>
            <person name="Birren B."/>
        </authorList>
    </citation>
    <scope>NUCLEOTIDE SEQUENCE [LARGE SCALE GENOMIC DNA]</scope>
</reference>
<dbReference type="WBParaSite" id="EN70_10830">
    <property type="protein sequence ID" value="EN70_10830"/>
    <property type="gene ID" value="EN70_10830"/>
</dbReference>